<dbReference type="Pfam" id="PF07690">
    <property type="entry name" value="MFS_1"/>
    <property type="match status" value="1"/>
</dbReference>
<sequence>MSSVSGSAAGNPSGMTAASRTLGAHEHHWFTEPTEPAKKSFVFWLILAQFIFFVALLGPAIVGIGLKILDLQHIGAVENTGAGLNSAQAILGGVGALFATLANVVFGRVSDRTTSRWGRRRIWIVLGTIIMTIGFVVMATGTSLLIATVGWAIAQLGANMTLAPFVATLADQVPKFQRGKITAALGIAQNAGIVGGVYVAGWFSFNLFIVFVIPSILAIGAMIVFAFVLPDKVLPVKPPRMTFGEIIQTIWVSPVKEPDFALAWWSRFLITFASFGFTAFRFGYLINHLKVPEKEIGLLIANTTLVYTGALIVTAWLAGMLSDRIGKRKVFVWVATALFAVGTFALIFVQDVPSYYILELFLGAAYGIYVGVDLALVIDVLPNPDDSGKDLGVLNIANALPQTLAPTIGGFVLLATGGANGSNYAAWFTVCAIAGLIGALVIFPIKKVR</sequence>
<feature type="transmembrane region" description="Helical" evidence="5">
    <location>
        <begin position="296"/>
        <end position="318"/>
    </location>
</feature>
<feature type="transmembrane region" description="Helical" evidence="5">
    <location>
        <begin position="264"/>
        <end position="284"/>
    </location>
</feature>
<evidence type="ECO:0000313" key="8">
    <source>
        <dbReference type="Proteomes" id="UP000033448"/>
    </source>
</evidence>
<feature type="transmembrane region" description="Helical" evidence="5">
    <location>
        <begin position="330"/>
        <end position="349"/>
    </location>
</feature>
<dbReference type="PANTHER" id="PTHR23528:SF1">
    <property type="entry name" value="MAJOR FACILITATOR SUPERFAMILY (MFS) PROFILE DOMAIN-CONTAINING PROTEIN"/>
    <property type="match status" value="1"/>
</dbReference>
<feature type="transmembrane region" description="Helical" evidence="5">
    <location>
        <begin position="89"/>
        <end position="110"/>
    </location>
</feature>
<dbReference type="GO" id="GO:0022857">
    <property type="term" value="F:transmembrane transporter activity"/>
    <property type="evidence" value="ECO:0007669"/>
    <property type="project" value="InterPro"/>
</dbReference>
<evidence type="ECO:0000256" key="1">
    <source>
        <dbReference type="ARBA" id="ARBA00004651"/>
    </source>
</evidence>
<dbReference type="RefSeq" id="WP_052674365.1">
    <property type="nucleotide sequence ID" value="NZ_JYIT01000080.1"/>
</dbReference>
<feature type="transmembrane region" description="Helical" evidence="5">
    <location>
        <begin position="207"/>
        <end position="229"/>
    </location>
</feature>
<feature type="transmembrane region" description="Helical" evidence="5">
    <location>
        <begin position="41"/>
        <end position="69"/>
    </location>
</feature>
<dbReference type="PATRIC" id="fig|582680.7.peg.2506"/>
<evidence type="ECO:0000256" key="5">
    <source>
        <dbReference type="SAM" id="Phobius"/>
    </source>
</evidence>
<accession>A0A0F0KN86</accession>
<reference evidence="7 8" key="1">
    <citation type="submission" date="2015-02" db="EMBL/GenBank/DDBJ databases">
        <title>Draft genome sequences of ten Microbacterium spp. with emphasis on heavy metal contaminated environments.</title>
        <authorList>
            <person name="Corretto E."/>
        </authorList>
    </citation>
    <scope>NUCLEOTIDE SEQUENCE [LARGE SCALE GENOMIC DNA]</scope>
    <source>
        <strain evidence="7 8">DSM 23848</strain>
    </source>
</reference>
<dbReference type="PANTHER" id="PTHR23528">
    <property type="match status" value="1"/>
</dbReference>
<dbReference type="EMBL" id="JYIT01000080">
    <property type="protein sequence ID" value="KJL21914.1"/>
    <property type="molecule type" value="Genomic_DNA"/>
</dbReference>
<evidence type="ECO:0000256" key="4">
    <source>
        <dbReference type="ARBA" id="ARBA00023136"/>
    </source>
</evidence>
<evidence type="ECO:0000256" key="2">
    <source>
        <dbReference type="ARBA" id="ARBA00022692"/>
    </source>
</evidence>
<keyword evidence="4 5" id="KW-0472">Membrane</keyword>
<evidence type="ECO:0000256" key="3">
    <source>
        <dbReference type="ARBA" id="ARBA00022989"/>
    </source>
</evidence>
<evidence type="ECO:0000259" key="6">
    <source>
        <dbReference type="PROSITE" id="PS50850"/>
    </source>
</evidence>
<dbReference type="InterPro" id="IPR036259">
    <property type="entry name" value="MFS_trans_sf"/>
</dbReference>
<feature type="domain" description="Major facilitator superfamily (MFS) profile" evidence="6">
    <location>
        <begin position="259"/>
        <end position="449"/>
    </location>
</feature>
<dbReference type="PROSITE" id="PS50850">
    <property type="entry name" value="MFS"/>
    <property type="match status" value="1"/>
</dbReference>
<proteinExistence type="predicted"/>
<feature type="transmembrane region" description="Helical" evidence="5">
    <location>
        <begin position="182"/>
        <end position="201"/>
    </location>
</feature>
<dbReference type="Proteomes" id="UP000033448">
    <property type="component" value="Unassembled WGS sequence"/>
</dbReference>
<gene>
    <name evidence="7" type="ORF">RL72_02453</name>
</gene>
<keyword evidence="2 5" id="KW-0812">Transmembrane</keyword>
<feature type="transmembrane region" description="Helical" evidence="5">
    <location>
        <begin position="424"/>
        <end position="445"/>
    </location>
</feature>
<dbReference type="GO" id="GO:0005886">
    <property type="term" value="C:plasma membrane"/>
    <property type="evidence" value="ECO:0007669"/>
    <property type="project" value="UniProtKB-SubCell"/>
</dbReference>
<feature type="transmembrane region" description="Helical" evidence="5">
    <location>
        <begin position="355"/>
        <end position="381"/>
    </location>
</feature>
<feature type="transmembrane region" description="Helical" evidence="5">
    <location>
        <begin position="122"/>
        <end position="146"/>
    </location>
</feature>
<dbReference type="AlphaFoldDB" id="A0A0F0KN86"/>
<protein>
    <submittedName>
        <fullName evidence="7">Major Facilitator Superfamily protein</fullName>
    </submittedName>
</protein>
<dbReference type="InterPro" id="IPR011701">
    <property type="entry name" value="MFS"/>
</dbReference>
<keyword evidence="3 5" id="KW-1133">Transmembrane helix</keyword>
<comment type="caution">
    <text evidence="7">The sequence shown here is derived from an EMBL/GenBank/DDBJ whole genome shotgun (WGS) entry which is preliminary data.</text>
</comment>
<dbReference type="InterPro" id="IPR020846">
    <property type="entry name" value="MFS_dom"/>
</dbReference>
<evidence type="ECO:0000313" key="7">
    <source>
        <dbReference type="EMBL" id="KJL21914.1"/>
    </source>
</evidence>
<keyword evidence="8" id="KW-1185">Reference proteome</keyword>
<organism evidence="7 8">
    <name type="scientific">Microbacterium azadirachtae</name>
    <dbReference type="NCBI Taxonomy" id="582680"/>
    <lineage>
        <taxon>Bacteria</taxon>
        <taxon>Bacillati</taxon>
        <taxon>Actinomycetota</taxon>
        <taxon>Actinomycetes</taxon>
        <taxon>Micrococcales</taxon>
        <taxon>Microbacteriaceae</taxon>
        <taxon>Microbacterium</taxon>
    </lineage>
</organism>
<dbReference type="Gene3D" id="1.20.1250.20">
    <property type="entry name" value="MFS general substrate transporter like domains"/>
    <property type="match status" value="2"/>
</dbReference>
<dbReference type="SUPFAM" id="SSF103473">
    <property type="entry name" value="MFS general substrate transporter"/>
    <property type="match status" value="1"/>
</dbReference>
<comment type="subcellular location">
    <subcellularLocation>
        <location evidence="1">Cell membrane</location>
        <topology evidence="1">Multi-pass membrane protein</topology>
    </subcellularLocation>
</comment>
<name>A0A0F0KN86_9MICO</name>
<dbReference type="OrthoDB" id="7584869at2"/>